<proteinExistence type="predicted"/>
<sequence length="180" mass="21190">MDESKVLSNLKQRNNAAYDLLYTFYYPAIERFIKRNSGTTADAEDIFQETIIVLLDKVPKKDFVLTSSIKTYIIAVASNLWLKRLRAAKRVTSLEPDYELEDLTLAEWEQKEENRVKHNVIKRVFSRISRHCVIFLTKTFLRGATREKLMEEMGYSNTHTFDNQKYKCLEQARKIFIDHG</sequence>
<keyword evidence="4" id="KW-0804">Transcription</keyword>
<evidence type="ECO:0000259" key="5">
    <source>
        <dbReference type="Pfam" id="PF04542"/>
    </source>
</evidence>
<organism evidence="6 7">
    <name type="scientific">Ohtaekwangia koreensis</name>
    <dbReference type="NCBI Taxonomy" id="688867"/>
    <lineage>
        <taxon>Bacteria</taxon>
        <taxon>Pseudomonadati</taxon>
        <taxon>Bacteroidota</taxon>
        <taxon>Cytophagia</taxon>
        <taxon>Cytophagales</taxon>
        <taxon>Fulvivirgaceae</taxon>
        <taxon>Ohtaekwangia</taxon>
    </lineage>
</organism>
<dbReference type="GO" id="GO:0016987">
    <property type="term" value="F:sigma factor activity"/>
    <property type="evidence" value="ECO:0007669"/>
    <property type="project" value="UniProtKB-KW"/>
</dbReference>
<dbReference type="STRING" id="688867.SAMN05660236_2787"/>
<accession>A0A1T5L9M0</accession>
<dbReference type="PANTHER" id="PTHR43133:SF8">
    <property type="entry name" value="RNA POLYMERASE SIGMA FACTOR HI_1459-RELATED"/>
    <property type="match status" value="1"/>
</dbReference>
<dbReference type="RefSeq" id="WP_079687363.1">
    <property type="nucleotide sequence ID" value="NZ_FUZU01000002.1"/>
</dbReference>
<evidence type="ECO:0000256" key="1">
    <source>
        <dbReference type="ARBA" id="ARBA00023015"/>
    </source>
</evidence>
<dbReference type="Proteomes" id="UP000190961">
    <property type="component" value="Unassembled WGS sequence"/>
</dbReference>
<keyword evidence="2" id="KW-0731">Sigma factor</keyword>
<dbReference type="AlphaFoldDB" id="A0A1T5L9M0"/>
<dbReference type="GO" id="GO:0006352">
    <property type="term" value="P:DNA-templated transcription initiation"/>
    <property type="evidence" value="ECO:0007669"/>
    <property type="project" value="InterPro"/>
</dbReference>
<dbReference type="InterPro" id="IPR014284">
    <property type="entry name" value="RNA_pol_sigma-70_dom"/>
</dbReference>
<dbReference type="EMBL" id="FUZU01000002">
    <property type="protein sequence ID" value="SKC72624.1"/>
    <property type="molecule type" value="Genomic_DNA"/>
</dbReference>
<dbReference type="InterPro" id="IPR013325">
    <property type="entry name" value="RNA_pol_sigma_r2"/>
</dbReference>
<dbReference type="Gene3D" id="1.10.1740.10">
    <property type="match status" value="1"/>
</dbReference>
<dbReference type="OrthoDB" id="1116697at2"/>
<gene>
    <name evidence="6" type="ORF">SAMN05660236_2787</name>
</gene>
<keyword evidence="3" id="KW-0238">DNA-binding</keyword>
<dbReference type="SUPFAM" id="SSF88946">
    <property type="entry name" value="Sigma2 domain of RNA polymerase sigma factors"/>
    <property type="match status" value="1"/>
</dbReference>
<evidence type="ECO:0000313" key="6">
    <source>
        <dbReference type="EMBL" id="SKC72624.1"/>
    </source>
</evidence>
<protein>
    <submittedName>
        <fullName evidence="6">RNA polymerase sigma factor, sigma-70 family</fullName>
    </submittedName>
</protein>
<dbReference type="GO" id="GO:0003677">
    <property type="term" value="F:DNA binding"/>
    <property type="evidence" value="ECO:0007669"/>
    <property type="project" value="UniProtKB-KW"/>
</dbReference>
<evidence type="ECO:0000256" key="4">
    <source>
        <dbReference type="ARBA" id="ARBA00023163"/>
    </source>
</evidence>
<evidence type="ECO:0000256" key="3">
    <source>
        <dbReference type="ARBA" id="ARBA00023125"/>
    </source>
</evidence>
<dbReference type="InterPro" id="IPR039425">
    <property type="entry name" value="RNA_pol_sigma-70-like"/>
</dbReference>
<dbReference type="NCBIfam" id="TIGR02937">
    <property type="entry name" value="sigma70-ECF"/>
    <property type="match status" value="1"/>
</dbReference>
<keyword evidence="7" id="KW-1185">Reference proteome</keyword>
<dbReference type="PANTHER" id="PTHR43133">
    <property type="entry name" value="RNA POLYMERASE ECF-TYPE SIGMA FACTO"/>
    <property type="match status" value="1"/>
</dbReference>
<reference evidence="6 7" key="1">
    <citation type="submission" date="2017-02" db="EMBL/GenBank/DDBJ databases">
        <authorList>
            <person name="Peterson S.W."/>
        </authorList>
    </citation>
    <scope>NUCLEOTIDE SEQUENCE [LARGE SCALE GENOMIC DNA]</scope>
    <source>
        <strain evidence="6 7">DSM 25262</strain>
    </source>
</reference>
<dbReference type="InterPro" id="IPR007627">
    <property type="entry name" value="RNA_pol_sigma70_r2"/>
</dbReference>
<dbReference type="Pfam" id="PF04542">
    <property type="entry name" value="Sigma70_r2"/>
    <property type="match status" value="1"/>
</dbReference>
<name>A0A1T5L9M0_9BACT</name>
<feature type="domain" description="RNA polymerase sigma-70 region 2" evidence="5">
    <location>
        <begin position="21"/>
        <end position="90"/>
    </location>
</feature>
<evidence type="ECO:0000313" key="7">
    <source>
        <dbReference type="Proteomes" id="UP000190961"/>
    </source>
</evidence>
<evidence type="ECO:0000256" key="2">
    <source>
        <dbReference type="ARBA" id="ARBA00023082"/>
    </source>
</evidence>
<keyword evidence="1" id="KW-0805">Transcription regulation</keyword>